<organism evidence="5">
    <name type="scientific">freshwater metagenome</name>
    <dbReference type="NCBI Taxonomy" id="449393"/>
    <lineage>
        <taxon>unclassified sequences</taxon>
        <taxon>metagenomes</taxon>
        <taxon>ecological metagenomes</taxon>
    </lineage>
</organism>
<dbReference type="GO" id="GO:0030267">
    <property type="term" value="F:glyoxylate reductase (NADPH) activity"/>
    <property type="evidence" value="ECO:0007669"/>
    <property type="project" value="TreeGrafter"/>
</dbReference>
<dbReference type="PROSITE" id="PS00671">
    <property type="entry name" value="D_2_HYDROXYACID_DH_3"/>
    <property type="match status" value="1"/>
</dbReference>
<dbReference type="Gene3D" id="3.40.50.720">
    <property type="entry name" value="NAD(P)-binding Rossmann-like Domain"/>
    <property type="match status" value="2"/>
</dbReference>
<dbReference type="CDD" id="cd12166">
    <property type="entry name" value="2-Hacid_dh_7"/>
    <property type="match status" value="1"/>
</dbReference>
<dbReference type="GO" id="GO:0051287">
    <property type="term" value="F:NAD binding"/>
    <property type="evidence" value="ECO:0007669"/>
    <property type="project" value="InterPro"/>
</dbReference>
<dbReference type="GO" id="GO:0005829">
    <property type="term" value="C:cytosol"/>
    <property type="evidence" value="ECO:0007669"/>
    <property type="project" value="TreeGrafter"/>
</dbReference>
<evidence type="ECO:0000313" key="5">
    <source>
        <dbReference type="EMBL" id="CAB4545652.1"/>
    </source>
</evidence>
<dbReference type="InterPro" id="IPR050223">
    <property type="entry name" value="D-isomer_2-hydroxyacid_DH"/>
</dbReference>
<dbReference type="GO" id="GO:0016618">
    <property type="term" value="F:hydroxypyruvate reductase [NAD(P)H] activity"/>
    <property type="evidence" value="ECO:0007669"/>
    <property type="project" value="TreeGrafter"/>
</dbReference>
<evidence type="ECO:0000256" key="2">
    <source>
        <dbReference type="ARBA" id="ARBA00023027"/>
    </source>
</evidence>
<proteinExistence type="predicted"/>
<evidence type="ECO:0000259" key="4">
    <source>
        <dbReference type="Pfam" id="PF02826"/>
    </source>
</evidence>
<dbReference type="InterPro" id="IPR036291">
    <property type="entry name" value="NAD(P)-bd_dom_sf"/>
</dbReference>
<name>A0A6J6C2R5_9ZZZZ</name>
<dbReference type="Pfam" id="PF02826">
    <property type="entry name" value="2-Hacid_dh_C"/>
    <property type="match status" value="1"/>
</dbReference>
<dbReference type="PANTHER" id="PTHR10996:SF178">
    <property type="entry name" value="2-HYDROXYACID DEHYDROGENASE YGL185C-RELATED"/>
    <property type="match status" value="1"/>
</dbReference>
<keyword evidence="2" id="KW-0520">NAD</keyword>
<accession>A0A6J6C2R5</accession>
<dbReference type="AlphaFoldDB" id="A0A6J6C2R5"/>
<dbReference type="InterPro" id="IPR029753">
    <property type="entry name" value="D-isomer_DH_CS"/>
</dbReference>
<feature type="domain" description="D-isomer specific 2-hydroxyacid dehydrogenase catalytic" evidence="3">
    <location>
        <begin position="49"/>
        <end position="295"/>
    </location>
</feature>
<dbReference type="InterPro" id="IPR006140">
    <property type="entry name" value="D-isomer_DH_NAD-bd"/>
</dbReference>
<dbReference type="SUPFAM" id="SSF52283">
    <property type="entry name" value="Formate/glycerate dehydrogenase catalytic domain-like"/>
    <property type="match status" value="1"/>
</dbReference>
<dbReference type="Pfam" id="PF00389">
    <property type="entry name" value="2-Hacid_dh"/>
    <property type="match status" value="1"/>
</dbReference>
<reference evidence="5" key="1">
    <citation type="submission" date="2020-05" db="EMBL/GenBank/DDBJ databases">
        <authorList>
            <person name="Chiriac C."/>
            <person name="Salcher M."/>
            <person name="Ghai R."/>
            <person name="Kavagutti S V."/>
        </authorList>
    </citation>
    <scope>NUCLEOTIDE SEQUENCE</scope>
</reference>
<dbReference type="PANTHER" id="PTHR10996">
    <property type="entry name" value="2-HYDROXYACID DEHYDROGENASE-RELATED"/>
    <property type="match status" value="1"/>
</dbReference>
<feature type="domain" description="D-isomer specific 2-hydroxyacid dehydrogenase NAD-binding" evidence="4">
    <location>
        <begin position="99"/>
        <end position="265"/>
    </location>
</feature>
<dbReference type="InterPro" id="IPR006139">
    <property type="entry name" value="D-isomer_2_OHA_DH_cat_dom"/>
</dbReference>
<gene>
    <name evidence="5" type="ORF">UFOPK1446_00688</name>
</gene>
<dbReference type="EMBL" id="CAEZSO010000126">
    <property type="protein sequence ID" value="CAB4545652.1"/>
    <property type="molecule type" value="Genomic_DNA"/>
</dbReference>
<dbReference type="SUPFAM" id="SSF51735">
    <property type="entry name" value="NAD(P)-binding Rossmann-fold domains"/>
    <property type="match status" value="1"/>
</dbReference>
<evidence type="ECO:0000256" key="1">
    <source>
        <dbReference type="ARBA" id="ARBA00023002"/>
    </source>
</evidence>
<protein>
    <submittedName>
        <fullName evidence="5">Unannotated protein</fullName>
    </submittedName>
</protein>
<dbReference type="FunFam" id="3.40.50.720:FF:000593">
    <property type="entry name" value="Dihydrofolate reductase"/>
    <property type="match status" value="1"/>
</dbReference>
<sequence length="299" mass="32192">MCIPWSEPEVVASVIPAGVDWVTYDGTGEVPRSDEVEFFVPPYMGADHTLQVMEHMSSLKAVQTLTAGVDNVWAHLPSGVTLCNAKGVHDASTAELAVGLTIASLRKFPEFVRAQETGDWLYGRYDALADKTVLIVGFGSVGEALEQRLIPFEVTIVKVARTARAGVSGFESLAQLLPQADVVILTAPLTEQTRGLVNSDFIESMKPGALLVNVARGPVVNTEDLLAAVKTGRIKAALDVTDPEPLPADHELWRTPGVLISPHVGGNTTAFLPRAYRLVHAQLLRYVADEPLHNIMTAP</sequence>
<evidence type="ECO:0000259" key="3">
    <source>
        <dbReference type="Pfam" id="PF00389"/>
    </source>
</evidence>
<keyword evidence="1" id="KW-0560">Oxidoreductase</keyword>